<reference evidence="2" key="4">
    <citation type="submission" date="2019-03" db="UniProtKB">
        <authorList>
            <consortium name="EnsemblPlants"/>
        </authorList>
    </citation>
    <scope>IDENTIFICATION</scope>
</reference>
<name>A0A453GMP2_AEGTS</name>
<dbReference type="InterPro" id="IPR011989">
    <property type="entry name" value="ARM-like"/>
</dbReference>
<dbReference type="InterPro" id="IPR016024">
    <property type="entry name" value="ARM-type_fold"/>
</dbReference>
<dbReference type="AlphaFoldDB" id="A0A453GMP2"/>
<protein>
    <submittedName>
        <fullName evidence="2">Uncharacterized protein</fullName>
    </submittedName>
</protein>
<dbReference type="Gene3D" id="1.25.10.10">
    <property type="entry name" value="Leucine-rich Repeat Variant"/>
    <property type="match status" value="1"/>
</dbReference>
<evidence type="ECO:0000256" key="1">
    <source>
        <dbReference type="SAM" id="MobiDB-lite"/>
    </source>
</evidence>
<sequence>GGQTATAGASQPRAGRLPSLPHGRLDLFFPPPPSSARYTTTITTTPTPPPATAHLRLRTGAGYTYRQCRSLLGRAAMPPGAGRRAAVDVEDLLVRVKNGAGPELGAVAREVAALAAEGRLGEDEEGGVLVPALLARLAGAGDAEVRVLVMAALRRLAGCAGAETKERMASIEALSSIVRSLSRDVDERNEAIALLLDLSDIPQVRQRIGRIKGCIVMLVTLRNAHESGTYDDAEKLLHILSCNPQNVLLMAEAGYFRPLIHYLKEG</sequence>
<feature type="region of interest" description="Disordered" evidence="1">
    <location>
        <begin position="1"/>
        <end position="24"/>
    </location>
</feature>
<organism evidence="2 3">
    <name type="scientific">Aegilops tauschii subsp. strangulata</name>
    <name type="common">Goatgrass</name>
    <dbReference type="NCBI Taxonomy" id="200361"/>
    <lineage>
        <taxon>Eukaryota</taxon>
        <taxon>Viridiplantae</taxon>
        <taxon>Streptophyta</taxon>
        <taxon>Embryophyta</taxon>
        <taxon>Tracheophyta</taxon>
        <taxon>Spermatophyta</taxon>
        <taxon>Magnoliopsida</taxon>
        <taxon>Liliopsida</taxon>
        <taxon>Poales</taxon>
        <taxon>Poaceae</taxon>
        <taxon>BOP clade</taxon>
        <taxon>Pooideae</taxon>
        <taxon>Triticodae</taxon>
        <taxon>Triticeae</taxon>
        <taxon>Triticinae</taxon>
        <taxon>Aegilops</taxon>
    </lineage>
</organism>
<dbReference type="Proteomes" id="UP000015105">
    <property type="component" value="Chromosome 3D"/>
</dbReference>
<dbReference type="InterPro" id="IPR052608">
    <property type="entry name" value="U-box_domain_protein"/>
</dbReference>
<keyword evidence="3" id="KW-1185">Reference proteome</keyword>
<evidence type="ECO:0000313" key="3">
    <source>
        <dbReference type="Proteomes" id="UP000015105"/>
    </source>
</evidence>
<dbReference type="Gramene" id="AET3Gv21114500.7">
    <property type="protein sequence ID" value="AET3Gv21114500.7"/>
    <property type="gene ID" value="AET3Gv21114500"/>
</dbReference>
<reference evidence="3" key="1">
    <citation type="journal article" date="2014" name="Science">
        <title>Ancient hybridizations among the ancestral genomes of bread wheat.</title>
        <authorList>
            <consortium name="International Wheat Genome Sequencing Consortium,"/>
            <person name="Marcussen T."/>
            <person name="Sandve S.R."/>
            <person name="Heier L."/>
            <person name="Spannagl M."/>
            <person name="Pfeifer M."/>
            <person name="Jakobsen K.S."/>
            <person name="Wulff B.B."/>
            <person name="Steuernagel B."/>
            <person name="Mayer K.F."/>
            <person name="Olsen O.A."/>
        </authorList>
    </citation>
    <scope>NUCLEOTIDE SEQUENCE [LARGE SCALE GENOMIC DNA]</scope>
    <source>
        <strain evidence="3">cv. AL8/78</strain>
    </source>
</reference>
<dbReference type="SUPFAM" id="SSF48371">
    <property type="entry name" value="ARM repeat"/>
    <property type="match status" value="1"/>
</dbReference>
<accession>A0A453GMP2</accession>
<dbReference type="PANTHER" id="PTHR45958">
    <property type="entry name" value="RING-TYPE E3 UBIQUITIN TRANSFERASE"/>
    <property type="match status" value="1"/>
</dbReference>
<reference evidence="2" key="3">
    <citation type="journal article" date="2017" name="Nature">
        <title>Genome sequence of the progenitor of the wheat D genome Aegilops tauschii.</title>
        <authorList>
            <person name="Luo M.C."/>
            <person name="Gu Y.Q."/>
            <person name="Puiu D."/>
            <person name="Wang H."/>
            <person name="Twardziok S.O."/>
            <person name="Deal K.R."/>
            <person name="Huo N."/>
            <person name="Zhu T."/>
            <person name="Wang L."/>
            <person name="Wang Y."/>
            <person name="McGuire P.E."/>
            <person name="Liu S."/>
            <person name="Long H."/>
            <person name="Ramasamy R.K."/>
            <person name="Rodriguez J.C."/>
            <person name="Van S.L."/>
            <person name="Yuan L."/>
            <person name="Wang Z."/>
            <person name="Xia Z."/>
            <person name="Xiao L."/>
            <person name="Anderson O.D."/>
            <person name="Ouyang S."/>
            <person name="Liang Y."/>
            <person name="Zimin A.V."/>
            <person name="Pertea G."/>
            <person name="Qi P."/>
            <person name="Bennetzen J.L."/>
            <person name="Dai X."/>
            <person name="Dawson M.W."/>
            <person name="Muller H.G."/>
            <person name="Kugler K."/>
            <person name="Rivarola-Duarte L."/>
            <person name="Spannagl M."/>
            <person name="Mayer K.F.X."/>
            <person name="Lu F.H."/>
            <person name="Bevan M.W."/>
            <person name="Leroy P."/>
            <person name="Li P."/>
            <person name="You F.M."/>
            <person name="Sun Q."/>
            <person name="Liu Z."/>
            <person name="Lyons E."/>
            <person name="Wicker T."/>
            <person name="Salzberg S.L."/>
            <person name="Devos K.M."/>
            <person name="Dvorak J."/>
        </authorList>
    </citation>
    <scope>NUCLEOTIDE SEQUENCE [LARGE SCALE GENOMIC DNA]</scope>
    <source>
        <strain evidence="2">cv. AL8/78</strain>
    </source>
</reference>
<evidence type="ECO:0000313" key="2">
    <source>
        <dbReference type="EnsemblPlants" id="AET3Gv21114500.7"/>
    </source>
</evidence>
<reference evidence="3" key="2">
    <citation type="journal article" date="2017" name="Nat. Plants">
        <title>The Aegilops tauschii genome reveals multiple impacts of transposons.</title>
        <authorList>
            <person name="Zhao G."/>
            <person name="Zou C."/>
            <person name="Li K."/>
            <person name="Wang K."/>
            <person name="Li T."/>
            <person name="Gao L."/>
            <person name="Zhang X."/>
            <person name="Wang H."/>
            <person name="Yang Z."/>
            <person name="Liu X."/>
            <person name="Jiang W."/>
            <person name="Mao L."/>
            <person name="Kong X."/>
            <person name="Jiao Y."/>
            <person name="Jia J."/>
        </authorList>
    </citation>
    <scope>NUCLEOTIDE SEQUENCE [LARGE SCALE GENOMIC DNA]</scope>
    <source>
        <strain evidence="3">cv. AL8/78</strain>
    </source>
</reference>
<proteinExistence type="predicted"/>
<dbReference type="PANTHER" id="PTHR45958:SF12">
    <property type="entry name" value="OS01G0948500 PROTEIN"/>
    <property type="match status" value="1"/>
</dbReference>
<reference evidence="2" key="5">
    <citation type="journal article" date="2021" name="G3 (Bethesda)">
        <title>Aegilops tauschii genome assembly Aet v5.0 features greater sequence contiguity and improved annotation.</title>
        <authorList>
            <person name="Wang L."/>
            <person name="Zhu T."/>
            <person name="Rodriguez J.C."/>
            <person name="Deal K.R."/>
            <person name="Dubcovsky J."/>
            <person name="McGuire P.E."/>
            <person name="Lux T."/>
            <person name="Spannagl M."/>
            <person name="Mayer K.F.X."/>
            <person name="Baldrich P."/>
            <person name="Meyers B.C."/>
            <person name="Huo N."/>
            <person name="Gu Y.Q."/>
            <person name="Zhou H."/>
            <person name="Devos K.M."/>
            <person name="Bennetzen J.L."/>
            <person name="Unver T."/>
            <person name="Budak H."/>
            <person name="Gulick P.J."/>
            <person name="Galiba G."/>
            <person name="Kalapos B."/>
            <person name="Nelson D.R."/>
            <person name="Li P."/>
            <person name="You F.M."/>
            <person name="Luo M.C."/>
            <person name="Dvorak J."/>
        </authorList>
    </citation>
    <scope>NUCLEOTIDE SEQUENCE [LARGE SCALE GENOMIC DNA]</scope>
    <source>
        <strain evidence="2">cv. AL8/78</strain>
    </source>
</reference>
<dbReference type="EnsemblPlants" id="AET3Gv21114500.7">
    <property type="protein sequence ID" value="AET3Gv21114500.7"/>
    <property type="gene ID" value="AET3Gv21114500"/>
</dbReference>